<sequence length="563" mass="63022">MSFTHQAHHDAHNQAAPSYYITKSLLIASIVGFIVFLTVQVIIPLLQFEVSPEEGAQVSMITKTEAADKAIQYMKQQSWRSELTMRSADPTVVYQTDSTLAGYISKERLTEAFQPWSRKAPYDRYQVLLSVVRGGRPDVLSIDVNMTNGQIIGFNFTGRPATAADDSVVSRTLDYRAVAEQTIKQLGWSSSELNIQQESLNSKDEMRVTVPKAKVGGATLDFVVHFHNNDVVTAKPVWEVPLSYKTEELQQTATASSIYKIGYTWMSLLLSILALVACIRYRKLIRFRSGTIITLSIVSCGISLLHIWNLLPGLISLQFGVPAAQIRMEYALIVQGGITVLQGVVLYFSLLAGTRLWDQSKHRRLMPTWSSPEFGTVLPRAFWLGTVYAGLLLGVQTFIFAALETGFGAWSTTDASQSPLNLRLPALYPLLAWMAAISEEGVYRWFGTGLLQRWVRNPWIAGLIPTLIWAFGHVTYPIFPFYSRPVELLIMGFIFLYIMLRHGFWTALFAHLMLDNLLMSMSYLLGGTVSGSTLGALYLILPVLIIYGLKNLHQRKVNMLPMS</sequence>
<feature type="domain" description="CAAX prenyl protease 2/Lysostaphin resistance protein A-like" evidence="2">
    <location>
        <begin position="426"/>
        <end position="515"/>
    </location>
</feature>
<name>A0ABS8YDM2_9BACL</name>
<feature type="transmembrane region" description="Helical" evidence="1">
    <location>
        <begin position="488"/>
        <end position="510"/>
    </location>
</feature>
<gene>
    <name evidence="3" type="ORF">LQV63_12360</name>
</gene>
<accession>A0ABS8YDM2</accession>
<evidence type="ECO:0000259" key="2">
    <source>
        <dbReference type="Pfam" id="PF02517"/>
    </source>
</evidence>
<feature type="transmembrane region" description="Helical" evidence="1">
    <location>
        <begin position="261"/>
        <end position="279"/>
    </location>
</feature>
<keyword evidence="1" id="KW-0812">Transmembrane</keyword>
<dbReference type="Proteomes" id="UP001199916">
    <property type="component" value="Unassembled WGS sequence"/>
</dbReference>
<dbReference type="RefSeq" id="WP_233696930.1">
    <property type="nucleotide sequence ID" value="NZ_JAJNBZ010000008.1"/>
</dbReference>
<feature type="transmembrane region" description="Helical" evidence="1">
    <location>
        <begin position="25"/>
        <end position="46"/>
    </location>
</feature>
<evidence type="ECO:0000256" key="1">
    <source>
        <dbReference type="SAM" id="Phobius"/>
    </source>
</evidence>
<feature type="transmembrane region" description="Helical" evidence="1">
    <location>
        <begin position="331"/>
        <end position="357"/>
    </location>
</feature>
<dbReference type="GO" id="GO:0008237">
    <property type="term" value="F:metallopeptidase activity"/>
    <property type="evidence" value="ECO:0007669"/>
    <property type="project" value="UniProtKB-KW"/>
</dbReference>
<keyword evidence="1" id="KW-1133">Transmembrane helix</keyword>
<organism evidence="3 4">
    <name type="scientific">Paenibacillus profundus</name>
    <dbReference type="NCBI Taxonomy" id="1173085"/>
    <lineage>
        <taxon>Bacteria</taxon>
        <taxon>Bacillati</taxon>
        <taxon>Bacillota</taxon>
        <taxon>Bacilli</taxon>
        <taxon>Bacillales</taxon>
        <taxon>Paenibacillaceae</taxon>
        <taxon>Paenibacillus</taxon>
    </lineage>
</organism>
<keyword evidence="3" id="KW-0482">Metalloprotease</keyword>
<dbReference type="InterPro" id="IPR003675">
    <property type="entry name" value="Rce1/LyrA-like_dom"/>
</dbReference>
<evidence type="ECO:0000313" key="3">
    <source>
        <dbReference type="EMBL" id="MCE5170103.1"/>
    </source>
</evidence>
<protein>
    <submittedName>
        <fullName evidence="3">CPBP family intramembrane metalloprotease</fullName>
    </submittedName>
</protein>
<keyword evidence="1" id="KW-0472">Membrane</keyword>
<keyword evidence="3" id="KW-0378">Hydrolase</keyword>
<feature type="transmembrane region" description="Helical" evidence="1">
    <location>
        <begin position="458"/>
        <end position="482"/>
    </location>
</feature>
<comment type="caution">
    <text evidence="3">The sequence shown here is derived from an EMBL/GenBank/DDBJ whole genome shotgun (WGS) entry which is preliminary data.</text>
</comment>
<dbReference type="EMBL" id="JAJNBZ010000008">
    <property type="protein sequence ID" value="MCE5170103.1"/>
    <property type="molecule type" value="Genomic_DNA"/>
</dbReference>
<reference evidence="3 4" key="1">
    <citation type="submission" date="2021-11" db="EMBL/GenBank/DDBJ databases">
        <title>Draft genome sequence of Paenibacillus profundus YoMME, a new Gram-positive bacteria with exoelectrogenic properties.</title>
        <authorList>
            <person name="Hubenova Y."/>
            <person name="Hubenova E."/>
            <person name="Manasiev Y."/>
            <person name="Peykov S."/>
            <person name="Mitov M."/>
        </authorList>
    </citation>
    <scope>NUCLEOTIDE SEQUENCE [LARGE SCALE GENOMIC DNA]</scope>
    <source>
        <strain evidence="3 4">YoMME</strain>
    </source>
</reference>
<keyword evidence="4" id="KW-1185">Reference proteome</keyword>
<feature type="transmembrane region" description="Helical" evidence="1">
    <location>
        <begin position="291"/>
        <end position="311"/>
    </location>
</feature>
<keyword evidence="3" id="KW-0645">Protease</keyword>
<dbReference type="Pfam" id="PF02517">
    <property type="entry name" value="Rce1-like"/>
    <property type="match status" value="1"/>
</dbReference>
<evidence type="ECO:0000313" key="4">
    <source>
        <dbReference type="Proteomes" id="UP001199916"/>
    </source>
</evidence>
<feature type="transmembrane region" description="Helical" evidence="1">
    <location>
        <begin position="522"/>
        <end position="549"/>
    </location>
</feature>
<feature type="transmembrane region" description="Helical" evidence="1">
    <location>
        <begin position="377"/>
        <end position="403"/>
    </location>
</feature>
<proteinExistence type="predicted"/>